<evidence type="ECO:0000256" key="1">
    <source>
        <dbReference type="SAM" id="Phobius"/>
    </source>
</evidence>
<reference evidence="3" key="1">
    <citation type="submission" date="2018-06" db="EMBL/GenBank/DDBJ databases">
        <authorList>
            <person name="Khan S.A."/>
        </authorList>
    </citation>
    <scope>NUCLEOTIDE SEQUENCE [LARGE SCALE GENOMIC DNA]</scope>
    <source>
        <strain evidence="3">DB-1506</strain>
    </source>
</reference>
<evidence type="ECO:0000313" key="2">
    <source>
        <dbReference type="EMBL" id="RAI57395.1"/>
    </source>
</evidence>
<evidence type="ECO:0000313" key="3">
    <source>
        <dbReference type="Proteomes" id="UP000249065"/>
    </source>
</evidence>
<protein>
    <submittedName>
        <fullName evidence="2">Uncharacterized protein</fullName>
    </submittedName>
</protein>
<feature type="transmembrane region" description="Helical" evidence="1">
    <location>
        <begin position="60"/>
        <end position="85"/>
    </location>
</feature>
<proteinExistence type="predicted"/>
<keyword evidence="1" id="KW-1133">Transmembrane helix</keyword>
<feature type="transmembrane region" description="Helical" evidence="1">
    <location>
        <begin position="24"/>
        <end position="48"/>
    </location>
</feature>
<dbReference type="AlphaFoldDB" id="A0A327M4S3"/>
<feature type="transmembrane region" description="Helical" evidence="1">
    <location>
        <begin position="97"/>
        <end position="114"/>
    </location>
</feature>
<accession>A0A327M4S3</accession>
<sequence>MAAWRAQDAAAQAEKYRLAFWRPIVAWGVVSVAVLIPSLVAAALFGWGSSAVLGAFRQPLWLLVLPAAAAVAGLSFAAICGWAAARAERVADLWPPVGGAVSAGVLLLAALRGVPR</sequence>
<keyword evidence="3" id="KW-1185">Reference proteome</keyword>
<comment type="caution">
    <text evidence="2">The sequence shown here is derived from an EMBL/GenBank/DDBJ whole genome shotgun (WGS) entry which is preliminary data.</text>
</comment>
<name>A0A327M4S3_9PROT</name>
<dbReference type="EMBL" id="QLIX01000018">
    <property type="protein sequence ID" value="RAI57395.1"/>
    <property type="molecule type" value="Genomic_DNA"/>
</dbReference>
<gene>
    <name evidence="2" type="ORF">DOO78_19550</name>
</gene>
<dbReference type="Proteomes" id="UP000249065">
    <property type="component" value="Unassembled WGS sequence"/>
</dbReference>
<organism evidence="2 3">
    <name type="scientific">Roseicella frigidaeris</name>
    <dbReference type="NCBI Taxonomy" id="2230885"/>
    <lineage>
        <taxon>Bacteria</taxon>
        <taxon>Pseudomonadati</taxon>
        <taxon>Pseudomonadota</taxon>
        <taxon>Alphaproteobacteria</taxon>
        <taxon>Acetobacterales</taxon>
        <taxon>Roseomonadaceae</taxon>
        <taxon>Roseicella</taxon>
    </lineage>
</organism>
<keyword evidence="1" id="KW-0472">Membrane</keyword>
<keyword evidence="1" id="KW-0812">Transmembrane</keyword>